<evidence type="ECO:0000256" key="2">
    <source>
        <dbReference type="ARBA" id="ARBA00012759"/>
    </source>
</evidence>
<accession>A0A8H4SZ17</accession>
<evidence type="ECO:0000256" key="3">
    <source>
        <dbReference type="ARBA" id="ARBA00022670"/>
    </source>
</evidence>
<dbReference type="Proteomes" id="UP000622797">
    <property type="component" value="Unassembled WGS sequence"/>
</dbReference>
<reference evidence="7" key="2">
    <citation type="submission" date="2020-05" db="EMBL/GenBank/DDBJ databases">
        <authorList>
            <person name="Kim H.-S."/>
            <person name="Proctor R.H."/>
            <person name="Brown D.W."/>
        </authorList>
    </citation>
    <scope>NUCLEOTIDE SEQUENCE</scope>
    <source>
        <strain evidence="7">NRRL 20472</strain>
    </source>
</reference>
<organism evidence="7 8">
    <name type="scientific">Fusarium sarcochroum</name>
    <dbReference type="NCBI Taxonomy" id="1208366"/>
    <lineage>
        <taxon>Eukaryota</taxon>
        <taxon>Fungi</taxon>
        <taxon>Dikarya</taxon>
        <taxon>Ascomycota</taxon>
        <taxon>Pezizomycotina</taxon>
        <taxon>Sordariomycetes</taxon>
        <taxon>Hypocreomycetidae</taxon>
        <taxon>Hypocreales</taxon>
        <taxon>Nectriaceae</taxon>
        <taxon>Fusarium</taxon>
        <taxon>Fusarium lateritium species complex</taxon>
    </lineage>
</organism>
<evidence type="ECO:0000256" key="4">
    <source>
        <dbReference type="ARBA" id="ARBA00022786"/>
    </source>
</evidence>
<dbReference type="EMBL" id="JABEXW010001054">
    <property type="protein sequence ID" value="KAF4948403.1"/>
    <property type="molecule type" value="Genomic_DNA"/>
</dbReference>
<protein>
    <recommendedName>
        <fullName evidence="2">ubiquitinyl hydrolase 1</fullName>
        <ecNumber evidence="2">3.4.19.12</ecNumber>
    </recommendedName>
</protein>
<dbReference type="PANTHER" id="PTHR13367">
    <property type="entry name" value="UBIQUITIN THIOESTERASE"/>
    <property type="match status" value="1"/>
</dbReference>
<keyword evidence="8" id="KW-1185">Reference proteome</keyword>
<reference evidence="7" key="1">
    <citation type="journal article" date="2020" name="BMC Genomics">
        <title>Correction to: Identification and distribution of gene clusters required for synthesis of sphingolipid metabolism inhibitors in diverse species of the filamentous fungus Fusarium.</title>
        <authorList>
            <person name="Kim H.S."/>
            <person name="Lohmar J.M."/>
            <person name="Busman M."/>
            <person name="Brown D.W."/>
            <person name="Naumann T.A."/>
            <person name="Divon H.H."/>
            <person name="Lysoe E."/>
            <person name="Uhlig S."/>
            <person name="Proctor R.H."/>
        </authorList>
    </citation>
    <scope>NUCLEOTIDE SEQUENCE</scope>
    <source>
        <strain evidence="7">NRRL 20472</strain>
    </source>
</reference>
<evidence type="ECO:0000313" key="7">
    <source>
        <dbReference type="EMBL" id="KAF4948403.1"/>
    </source>
</evidence>
<keyword evidence="5" id="KW-0378">Hydrolase</keyword>
<sequence length="89" mass="9588">MPRARFQKIPVPLLVIPFAENLSECVVHVDDAQARGTDLKLPPYTQGAVTLGVNSTKDQNVQAAIRLQQLATTQSVSFIAPPEALFTGS</sequence>
<dbReference type="EC" id="3.4.19.12" evidence="2"/>
<keyword evidence="3" id="KW-0645">Protease</keyword>
<comment type="caution">
    <text evidence="7">The sequence shown here is derived from an EMBL/GenBank/DDBJ whole genome shotgun (WGS) entry which is preliminary data.</text>
</comment>
<comment type="catalytic activity">
    <reaction evidence="1">
        <text>Thiol-dependent hydrolysis of ester, thioester, amide, peptide and isopeptide bonds formed by the C-terminal Gly of ubiquitin (a 76-residue protein attached to proteins as an intracellular targeting signal).</text>
        <dbReference type="EC" id="3.4.19.12"/>
    </reaction>
</comment>
<proteinExistence type="predicted"/>
<evidence type="ECO:0000313" key="8">
    <source>
        <dbReference type="Proteomes" id="UP000622797"/>
    </source>
</evidence>
<gene>
    <name evidence="7" type="ORF">FSARC_13758</name>
</gene>
<evidence type="ECO:0000256" key="1">
    <source>
        <dbReference type="ARBA" id="ARBA00000707"/>
    </source>
</evidence>
<dbReference type="AlphaFoldDB" id="A0A8H4SZ17"/>
<name>A0A8H4SZ17_9HYPO</name>
<dbReference type="GO" id="GO:0006508">
    <property type="term" value="P:proteolysis"/>
    <property type="evidence" value="ECO:0007669"/>
    <property type="project" value="UniProtKB-KW"/>
</dbReference>
<dbReference type="InterPro" id="IPR051346">
    <property type="entry name" value="OTU_Deubiquitinase"/>
</dbReference>
<keyword evidence="4" id="KW-0833">Ubl conjugation pathway</keyword>
<dbReference type="OrthoDB" id="3182339at2759"/>
<evidence type="ECO:0000256" key="5">
    <source>
        <dbReference type="ARBA" id="ARBA00022801"/>
    </source>
</evidence>
<evidence type="ECO:0000256" key="6">
    <source>
        <dbReference type="ARBA" id="ARBA00022807"/>
    </source>
</evidence>
<keyword evidence="6" id="KW-0788">Thiol protease</keyword>
<dbReference type="GO" id="GO:0004843">
    <property type="term" value="F:cysteine-type deubiquitinase activity"/>
    <property type="evidence" value="ECO:0007669"/>
    <property type="project" value="UniProtKB-EC"/>
</dbReference>
<dbReference type="PANTHER" id="PTHR13367:SF33">
    <property type="entry name" value="P-LOOP CONTAINING NUCLEOSIDE TRIPHOSPHATE HYDROLASE PROTEIN"/>
    <property type="match status" value="1"/>
</dbReference>